<sequence length="61" mass="6633">MKKYVLYAAVVTAICAILLTGALLPNPAKEQAKEALQSCIQSESDCANLISDYQERFGENP</sequence>
<organism evidence="1 2">
    <name type="scientific">Shimwellia blattae (strain ATCC 29907 / DSM 4481 / JCM 1650 / NBRC 105725 / CDC 9005-74)</name>
    <name type="common">Escherichia blattae</name>
    <dbReference type="NCBI Taxonomy" id="630626"/>
    <lineage>
        <taxon>Bacteria</taxon>
        <taxon>Pseudomonadati</taxon>
        <taxon>Pseudomonadota</taxon>
        <taxon>Gammaproteobacteria</taxon>
        <taxon>Enterobacterales</taxon>
        <taxon>Enterobacteriaceae</taxon>
        <taxon>Shimwellia</taxon>
    </lineage>
</organism>
<name>I2B984_SHIBC</name>
<proteinExistence type="predicted"/>
<reference evidence="1 2" key="1">
    <citation type="journal article" date="2012" name="J. Bacteriol.">
        <title>Complete genome sequence of the B12-producing Shimwellia blattae strain DSM 4481, isolated from a cockroach.</title>
        <authorList>
            <person name="Brzuszkiewicz E."/>
            <person name="Waschkowitz T."/>
            <person name="Wiezer A."/>
            <person name="Daniel R."/>
        </authorList>
    </citation>
    <scope>NUCLEOTIDE SEQUENCE [LARGE SCALE GENOMIC DNA]</scope>
    <source>
        <strain evidence="2">ATCC 29907 / DSM 4481 / JCM 1650 / NBRC 105725 / CDC 9005-74</strain>
    </source>
</reference>
<evidence type="ECO:0000313" key="2">
    <source>
        <dbReference type="Proteomes" id="UP000001955"/>
    </source>
</evidence>
<accession>I2B984</accession>
<dbReference type="HOGENOM" id="CLU_2920230_0_0_6"/>
<dbReference type="KEGG" id="ebt:EBL_c19970"/>
<dbReference type="EMBL" id="CP001560">
    <property type="protein sequence ID" value="AFJ47088.1"/>
    <property type="molecule type" value="Genomic_DNA"/>
</dbReference>
<protein>
    <submittedName>
        <fullName evidence="1">Uncharacterized protein</fullName>
    </submittedName>
</protein>
<dbReference type="AlphaFoldDB" id="I2B984"/>
<evidence type="ECO:0000313" key="1">
    <source>
        <dbReference type="EMBL" id="AFJ47088.1"/>
    </source>
</evidence>
<dbReference type="Proteomes" id="UP000001955">
    <property type="component" value="Chromosome"/>
</dbReference>
<keyword evidence="2" id="KW-1185">Reference proteome</keyword>
<accession>K6VZS9</accession>
<gene>
    <name evidence="1" type="ordered locus">EBL_c19970</name>
</gene>